<keyword evidence="2" id="KW-0677">Repeat</keyword>
<feature type="domain" description="RRM" evidence="6">
    <location>
        <begin position="220"/>
        <end position="297"/>
    </location>
</feature>
<comment type="caution">
    <text evidence="7">The sequence shown here is derived from an EMBL/GenBank/DDBJ whole genome shotgun (WGS) entry which is preliminary data.</text>
</comment>
<sequence length="504" mass="55066">MAAEFDEYEYLEKQLEGRGRDNANGRGHRSDRERSSRPHRSSGDREKRKRDRSRSRSQERRHRHGSNRDEGHRRHRPSPPPVKRVREKTPPEVKEQRERERELKELDRDTRTVFAYNLNLKAEERDVFEFFSKAGKVVDVKIIMDRNTRKSKGFSYIEFQNREDIVNALALTGQVLMGQAVMVKSSEAEKNLAWEAAQQQSNAMAQMNAMAGMGAGTGPCKLAVNNLHPNITEPDLMKIFEPFGHIDAVNLQKDATGRSQGYGFVQFTSMADATKAMQQLHGLDIGGTAISVKIAAIAATDMAGLAGLNLPTLDDDEDEYGGMKLSSQARAALMNRLAGQGPPPGASAPGSGANNVPLGTPPGPPGIAGIGMGMPPPPGAPMAVPSAGAVIVDQGMVYEQGILGPSSPIPTACLLLKNMFDPATETEPGWDQDIGEDVKDECQKYGAVVHAFVDKNSRGFVYLKFANIEGAKAAQKALHGRWFASRQIVADFQFAPTYNSHFGA</sequence>
<evidence type="ECO:0000313" key="7">
    <source>
        <dbReference type="EMBL" id="KAK9827079.1"/>
    </source>
</evidence>
<proteinExistence type="predicted"/>
<gene>
    <name evidence="7" type="ORF">WJX74_005711</name>
</gene>
<organism evidence="7 8">
    <name type="scientific">Apatococcus lobatus</name>
    <dbReference type="NCBI Taxonomy" id="904363"/>
    <lineage>
        <taxon>Eukaryota</taxon>
        <taxon>Viridiplantae</taxon>
        <taxon>Chlorophyta</taxon>
        <taxon>core chlorophytes</taxon>
        <taxon>Trebouxiophyceae</taxon>
        <taxon>Chlorellales</taxon>
        <taxon>Chlorellaceae</taxon>
        <taxon>Apatococcus</taxon>
    </lineage>
</organism>
<dbReference type="SMART" id="SM00360">
    <property type="entry name" value="RRM"/>
    <property type="match status" value="3"/>
</dbReference>
<evidence type="ECO:0000256" key="4">
    <source>
        <dbReference type="PROSITE-ProRule" id="PRU00176"/>
    </source>
</evidence>
<dbReference type="InterPro" id="IPR012677">
    <property type="entry name" value="Nucleotide-bd_a/b_plait_sf"/>
</dbReference>
<dbReference type="CDD" id="cd12283">
    <property type="entry name" value="RRM1_RBM39_like"/>
    <property type="match status" value="1"/>
</dbReference>
<dbReference type="PROSITE" id="PS50102">
    <property type="entry name" value="RRM"/>
    <property type="match status" value="3"/>
</dbReference>
<feature type="region of interest" description="Disordered" evidence="5">
    <location>
        <begin position="1"/>
        <end position="104"/>
    </location>
</feature>
<evidence type="ECO:0000256" key="1">
    <source>
        <dbReference type="ARBA" id="ARBA00022553"/>
    </source>
</evidence>
<dbReference type="Proteomes" id="UP001438707">
    <property type="component" value="Unassembled WGS sequence"/>
</dbReference>
<dbReference type="Pfam" id="PF15519">
    <property type="entry name" value="RBM39linker"/>
    <property type="match status" value="1"/>
</dbReference>
<evidence type="ECO:0000259" key="6">
    <source>
        <dbReference type="PROSITE" id="PS50102"/>
    </source>
</evidence>
<dbReference type="InterPro" id="IPR029123">
    <property type="entry name" value="RBM39_linker"/>
</dbReference>
<dbReference type="SMART" id="SM00361">
    <property type="entry name" value="RRM_1"/>
    <property type="match status" value="3"/>
</dbReference>
<dbReference type="GO" id="GO:0003723">
    <property type="term" value="F:RNA binding"/>
    <property type="evidence" value="ECO:0007669"/>
    <property type="project" value="UniProtKB-UniRule"/>
</dbReference>
<feature type="compositionally biased region" description="Basic and acidic residues" evidence="5">
    <location>
        <begin position="87"/>
        <end position="104"/>
    </location>
</feature>
<dbReference type="AlphaFoldDB" id="A0AAW1R0I8"/>
<name>A0AAW1R0I8_9CHLO</name>
<dbReference type="GO" id="GO:0005634">
    <property type="term" value="C:nucleus"/>
    <property type="evidence" value="ECO:0007669"/>
    <property type="project" value="InterPro"/>
</dbReference>
<evidence type="ECO:0000256" key="5">
    <source>
        <dbReference type="SAM" id="MobiDB-lite"/>
    </source>
</evidence>
<dbReference type="InterPro" id="IPR000504">
    <property type="entry name" value="RRM_dom"/>
</dbReference>
<dbReference type="Pfam" id="PF00076">
    <property type="entry name" value="RRM_1"/>
    <property type="match status" value="3"/>
</dbReference>
<dbReference type="SUPFAM" id="SSF54928">
    <property type="entry name" value="RNA-binding domain, RBD"/>
    <property type="match status" value="2"/>
</dbReference>
<evidence type="ECO:0000256" key="2">
    <source>
        <dbReference type="ARBA" id="ARBA00022737"/>
    </source>
</evidence>
<dbReference type="EMBL" id="JALJOS010000019">
    <property type="protein sequence ID" value="KAK9827079.1"/>
    <property type="molecule type" value="Genomic_DNA"/>
</dbReference>
<protein>
    <recommendedName>
        <fullName evidence="6">RRM domain-containing protein</fullName>
    </recommendedName>
</protein>
<dbReference type="NCBIfam" id="TIGR01622">
    <property type="entry name" value="SF-CC1"/>
    <property type="match status" value="1"/>
</dbReference>
<feature type="compositionally biased region" description="Basic residues" evidence="5">
    <location>
        <begin position="47"/>
        <end position="65"/>
    </location>
</feature>
<dbReference type="InterPro" id="IPR006509">
    <property type="entry name" value="RBM39_SF"/>
</dbReference>
<evidence type="ECO:0000256" key="3">
    <source>
        <dbReference type="ARBA" id="ARBA00022884"/>
    </source>
</evidence>
<evidence type="ECO:0000313" key="8">
    <source>
        <dbReference type="Proteomes" id="UP001438707"/>
    </source>
</evidence>
<dbReference type="InterPro" id="IPR035979">
    <property type="entry name" value="RBD_domain_sf"/>
</dbReference>
<keyword evidence="1" id="KW-0597">Phosphoprotein</keyword>
<feature type="domain" description="RRM" evidence="6">
    <location>
        <begin position="111"/>
        <end position="188"/>
    </location>
</feature>
<dbReference type="CDD" id="cd12285">
    <property type="entry name" value="RRM3_RBM39_like"/>
    <property type="match status" value="1"/>
</dbReference>
<dbReference type="GO" id="GO:0006397">
    <property type="term" value="P:mRNA processing"/>
    <property type="evidence" value="ECO:0007669"/>
    <property type="project" value="InterPro"/>
</dbReference>
<accession>A0AAW1R0I8</accession>
<keyword evidence="8" id="KW-1185">Reference proteome</keyword>
<feature type="compositionally biased region" description="Basic and acidic residues" evidence="5">
    <location>
        <begin position="10"/>
        <end position="46"/>
    </location>
</feature>
<keyword evidence="3 4" id="KW-0694">RNA-binding</keyword>
<reference evidence="7 8" key="1">
    <citation type="journal article" date="2024" name="Nat. Commun.">
        <title>Phylogenomics reveals the evolutionary origins of lichenization in chlorophyte algae.</title>
        <authorList>
            <person name="Puginier C."/>
            <person name="Libourel C."/>
            <person name="Otte J."/>
            <person name="Skaloud P."/>
            <person name="Haon M."/>
            <person name="Grisel S."/>
            <person name="Petersen M."/>
            <person name="Berrin J.G."/>
            <person name="Delaux P.M."/>
            <person name="Dal Grande F."/>
            <person name="Keller J."/>
        </authorList>
    </citation>
    <scope>NUCLEOTIDE SEQUENCE [LARGE SCALE GENOMIC DNA]</scope>
    <source>
        <strain evidence="7 8">SAG 2145</strain>
    </source>
</reference>
<feature type="domain" description="RRM" evidence="6">
    <location>
        <begin position="412"/>
        <end position="495"/>
    </location>
</feature>
<dbReference type="Gene3D" id="3.30.70.330">
    <property type="match status" value="3"/>
</dbReference>
<dbReference type="PANTHER" id="PTHR48036">
    <property type="entry name" value="SPLICING FACTOR (PAD-1), PUTATIVE (AFU_ORTHOLOGUE AFUA_1G15810)-RELATED"/>
    <property type="match status" value="1"/>
</dbReference>
<dbReference type="InterPro" id="IPR003954">
    <property type="entry name" value="RRM_euk-type"/>
</dbReference>
<feature type="region of interest" description="Disordered" evidence="5">
    <location>
        <begin position="337"/>
        <end position="374"/>
    </location>
</feature>